<dbReference type="FunFam" id="3.40.50.300:FF:000016">
    <property type="entry name" value="Oligopeptide ABC transporter ATP-binding component"/>
    <property type="match status" value="1"/>
</dbReference>
<dbReference type="CDD" id="cd03257">
    <property type="entry name" value="ABC_NikE_OppD_transporters"/>
    <property type="match status" value="1"/>
</dbReference>
<evidence type="ECO:0000256" key="5">
    <source>
        <dbReference type="ARBA" id="ARBA00022741"/>
    </source>
</evidence>
<dbReference type="STRING" id="1215089.BBI08_00390"/>
<comment type="subcellular location">
    <subcellularLocation>
        <location evidence="1">Cell membrane</location>
        <topology evidence="1">Peripheral membrane protein</topology>
    </subcellularLocation>
</comment>
<dbReference type="GO" id="GO:0015833">
    <property type="term" value="P:peptide transport"/>
    <property type="evidence" value="ECO:0007669"/>
    <property type="project" value="InterPro"/>
</dbReference>
<dbReference type="PANTHER" id="PTHR43297">
    <property type="entry name" value="OLIGOPEPTIDE TRANSPORT ATP-BINDING PROTEIN APPD"/>
    <property type="match status" value="1"/>
</dbReference>
<keyword evidence="6 9" id="KW-0067">ATP-binding</keyword>
<dbReference type="AlphaFoldDB" id="A0A1C7DLP0"/>
<dbReference type="EMBL" id="CP016537">
    <property type="protein sequence ID" value="ANU12426.1"/>
    <property type="molecule type" value="Genomic_DNA"/>
</dbReference>
<evidence type="ECO:0000256" key="2">
    <source>
        <dbReference type="ARBA" id="ARBA00005417"/>
    </source>
</evidence>
<dbReference type="GO" id="GO:0016887">
    <property type="term" value="F:ATP hydrolysis activity"/>
    <property type="evidence" value="ECO:0007669"/>
    <property type="project" value="InterPro"/>
</dbReference>
<evidence type="ECO:0000259" key="8">
    <source>
        <dbReference type="PROSITE" id="PS50893"/>
    </source>
</evidence>
<reference evidence="9" key="1">
    <citation type="submission" date="2016-10" db="EMBL/GenBank/DDBJ databases">
        <authorList>
            <person name="de Groot N.N."/>
        </authorList>
    </citation>
    <scope>NUCLEOTIDE SEQUENCE</scope>
    <source>
        <strain evidence="9">DSM 24743</strain>
    </source>
</reference>
<dbReference type="InterPro" id="IPR050388">
    <property type="entry name" value="ABC_Ni/Peptide_Import"/>
</dbReference>
<dbReference type="InterPro" id="IPR003439">
    <property type="entry name" value="ABC_transporter-like_ATP-bd"/>
</dbReference>
<dbReference type="PANTHER" id="PTHR43297:SF2">
    <property type="entry name" value="DIPEPTIDE TRANSPORT ATP-BINDING PROTEIN DPPD"/>
    <property type="match status" value="1"/>
</dbReference>
<dbReference type="SUPFAM" id="SSF52540">
    <property type="entry name" value="P-loop containing nucleoside triphosphate hydrolases"/>
    <property type="match status" value="1"/>
</dbReference>
<dbReference type="NCBIfam" id="TIGR01727">
    <property type="entry name" value="oligo_HPY"/>
    <property type="match status" value="1"/>
</dbReference>
<evidence type="ECO:0000313" key="10">
    <source>
        <dbReference type="Proteomes" id="UP000092687"/>
    </source>
</evidence>
<keyword evidence="7" id="KW-0472">Membrane</keyword>
<feature type="domain" description="ABC transporter" evidence="8">
    <location>
        <begin position="8"/>
        <end position="260"/>
    </location>
</feature>
<dbReference type="InterPro" id="IPR003593">
    <property type="entry name" value="AAA+_ATPase"/>
</dbReference>
<evidence type="ECO:0000256" key="4">
    <source>
        <dbReference type="ARBA" id="ARBA00022475"/>
    </source>
</evidence>
<dbReference type="GO" id="GO:0005524">
    <property type="term" value="F:ATP binding"/>
    <property type="evidence" value="ECO:0007669"/>
    <property type="project" value="UniProtKB-KW"/>
</dbReference>
<dbReference type="RefSeq" id="WP_008497133.1">
    <property type="nucleotide sequence ID" value="NZ_CP016537.2"/>
</dbReference>
<evidence type="ECO:0000256" key="6">
    <source>
        <dbReference type="ARBA" id="ARBA00022840"/>
    </source>
</evidence>
<dbReference type="KEGG" id="phc:BBI08_00390"/>
<dbReference type="Pfam" id="PF08352">
    <property type="entry name" value="oligo_HPY"/>
    <property type="match status" value="1"/>
</dbReference>
<dbReference type="OrthoDB" id="9806285at2"/>
<comment type="similarity">
    <text evidence="2">Belongs to the ABC transporter superfamily.</text>
</comment>
<accession>A0A1C7DLP0</accession>
<proteinExistence type="inferred from homology"/>
<evidence type="ECO:0000256" key="1">
    <source>
        <dbReference type="ARBA" id="ARBA00004202"/>
    </source>
</evidence>
<keyword evidence="4" id="KW-1003">Cell membrane</keyword>
<evidence type="ECO:0000256" key="7">
    <source>
        <dbReference type="ARBA" id="ARBA00023136"/>
    </source>
</evidence>
<protein>
    <submittedName>
        <fullName evidence="9">Peptide ABC transporter ATP-binding protein</fullName>
    </submittedName>
</protein>
<dbReference type="InterPro" id="IPR017871">
    <property type="entry name" value="ABC_transporter-like_CS"/>
</dbReference>
<evidence type="ECO:0000256" key="3">
    <source>
        <dbReference type="ARBA" id="ARBA00022448"/>
    </source>
</evidence>
<keyword evidence="3" id="KW-0813">Transport</keyword>
<dbReference type="GO" id="GO:0005886">
    <property type="term" value="C:plasma membrane"/>
    <property type="evidence" value="ECO:0007669"/>
    <property type="project" value="UniProtKB-SubCell"/>
</dbReference>
<dbReference type="SMART" id="SM00382">
    <property type="entry name" value="AAA"/>
    <property type="match status" value="1"/>
</dbReference>
<keyword evidence="5" id="KW-0547">Nucleotide-binding</keyword>
<dbReference type="Gene3D" id="3.40.50.300">
    <property type="entry name" value="P-loop containing nucleotide triphosphate hydrolases"/>
    <property type="match status" value="1"/>
</dbReference>
<dbReference type="PROSITE" id="PS50893">
    <property type="entry name" value="ABC_TRANSPORTER_2"/>
    <property type="match status" value="1"/>
</dbReference>
<dbReference type="Proteomes" id="UP000092687">
    <property type="component" value="Chromosome"/>
</dbReference>
<keyword evidence="10" id="KW-1185">Reference proteome</keyword>
<dbReference type="InterPro" id="IPR013563">
    <property type="entry name" value="Oligopep_ABC_C"/>
</dbReference>
<organism evidence="9 10">
    <name type="scientific">Planococcus halocryophilus</name>
    <dbReference type="NCBI Taxonomy" id="1215089"/>
    <lineage>
        <taxon>Bacteria</taxon>
        <taxon>Bacillati</taxon>
        <taxon>Bacillota</taxon>
        <taxon>Bacilli</taxon>
        <taxon>Bacillales</taxon>
        <taxon>Caryophanaceae</taxon>
        <taxon>Planococcus</taxon>
    </lineage>
</organism>
<gene>
    <name evidence="9" type="ORF">BBI08_00390</name>
</gene>
<name>A0A1C7DLP0_9BACL</name>
<evidence type="ECO:0000313" key="9">
    <source>
        <dbReference type="EMBL" id="ANU12426.1"/>
    </source>
</evidence>
<sequence>MTERKTILDVKGLQTSFFTDDGEIPAVDNVNFHIREGEVLGIVGESGCGKSVTSLSIMGLVPSPPGKIKGGEILFQDKDLTKLSEKKMREIRGNDIAMIFQEPMTSLNPLFTIGNQLREAIKIHKKDWSKDQVQERAIEMMKLVGLPRPEGLMKEYPHQLSGGMRQRVMIAMALLCDPKVLIADEPTTALDVTIQSQILKLIKNLNERLNTAVLLITHDLGVVAETCERVVVMYSGKVVEEGPVHTIFNDPQHPYTKGLLESVPDMRFKKERLYSIPGNVPKPGSIKTGCKFAARCEFAFDRCMTESPELYQTAEDHQTRCFLFDPKEVQSHDRTVIES</sequence>
<dbReference type="Pfam" id="PF00005">
    <property type="entry name" value="ABC_tran"/>
    <property type="match status" value="1"/>
</dbReference>
<dbReference type="InterPro" id="IPR027417">
    <property type="entry name" value="P-loop_NTPase"/>
</dbReference>
<dbReference type="PROSITE" id="PS00211">
    <property type="entry name" value="ABC_TRANSPORTER_1"/>
    <property type="match status" value="1"/>
</dbReference>